<keyword evidence="3" id="KW-1185">Reference proteome</keyword>
<sequence>MIYIYPALHSADACYCFHPRDVTTFPWTSSDRGSPGSGRKEEERSERESTVGDPKRGQLIHFLKYKNSWTAPFEQHSSRSEAVV</sequence>
<feature type="compositionally biased region" description="Basic and acidic residues" evidence="1">
    <location>
        <begin position="38"/>
        <end position="53"/>
    </location>
</feature>
<accession>A0A9D3N0U4</accession>
<evidence type="ECO:0000313" key="3">
    <source>
        <dbReference type="Proteomes" id="UP001044222"/>
    </source>
</evidence>
<proteinExistence type="predicted"/>
<evidence type="ECO:0000256" key="1">
    <source>
        <dbReference type="SAM" id="MobiDB-lite"/>
    </source>
</evidence>
<dbReference type="EMBL" id="JAFIRN010000001">
    <property type="protein sequence ID" value="KAG5857301.1"/>
    <property type="molecule type" value="Genomic_DNA"/>
</dbReference>
<dbReference type="Proteomes" id="UP001044222">
    <property type="component" value="Unassembled WGS sequence"/>
</dbReference>
<organism evidence="2 3">
    <name type="scientific">Anguilla anguilla</name>
    <name type="common">European freshwater eel</name>
    <name type="synonym">Muraena anguilla</name>
    <dbReference type="NCBI Taxonomy" id="7936"/>
    <lineage>
        <taxon>Eukaryota</taxon>
        <taxon>Metazoa</taxon>
        <taxon>Chordata</taxon>
        <taxon>Craniata</taxon>
        <taxon>Vertebrata</taxon>
        <taxon>Euteleostomi</taxon>
        <taxon>Actinopterygii</taxon>
        <taxon>Neopterygii</taxon>
        <taxon>Teleostei</taxon>
        <taxon>Anguilliformes</taxon>
        <taxon>Anguillidae</taxon>
        <taxon>Anguilla</taxon>
    </lineage>
</organism>
<dbReference type="AlphaFoldDB" id="A0A9D3N0U4"/>
<comment type="caution">
    <text evidence="2">The sequence shown here is derived from an EMBL/GenBank/DDBJ whole genome shotgun (WGS) entry which is preliminary data.</text>
</comment>
<reference evidence="2" key="1">
    <citation type="submission" date="2021-01" db="EMBL/GenBank/DDBJ databases">
        <title>A chromosome-scale assembly of European eel, Anguilla anguilla.</title>
        <authorList>
            <person name="Henkel C."/>
            <person name="Jong-Raadsen S.A."/>
            <person name="Dufour S."/>
            <person name="Weltzien F.-A."/>
            <person name="Palstra A.P."/>
            <person name="Pelster B."/>
            <person name="Spaink H.P."/>
            <person name="Van Den Thillart G.E."/>
            <person name="Jansen H."/>
            <person name="Zahm M."/>
            <person name="Klopp C."/>
            <person name="Cedric C."/>
            <person name="Louis A."/>
            <person name="Berthelot C."/>
            <person name="Parey E."/>
            <person name="Roest Crollius H."/>
            <person name="Montfort J."/>
            <person name="Robinson-Rechavi M."/>
            <person name="Bucao C."/>
            <person name="Bouchez O."/>
            <person name="Gislard M."/>
            <person name="Lluch J."/>
            <person name="Milhes M."/>
            <person name="Lampietro C."/>
            <person name="Lopez Roques C."/>
            <person name="Donnadieu C."/>
            <person name="Braasch I."/>
            <person name="Desvignes T."/>
            <person name="Postlethwait J."/>
            <person name="Bobe J."/>
            <person name="Guiguen Y."/>
            <person name="Dirks R."/>
        </authorList>
    </citation>
    <scope>NUCLEOTIDE SEQUENCE</scope>
    <source>
        <strain evidence="2">Tag_6206</strain>
        <tissue evidence="2">Liver</tissue>
    </source>
</reference>
<name>A0A9D3N0U4_ANGAN</name>
<evidence type="ECO:0000313" key="2">
    <source>
        <dbReference type="EMBL" id="KAG5857301.1"/>
    </source>
</evidence>
<gene>
    <name evidence="2" type="ORF">ANANG_G00018000</name>
</gene>
<feature type="region of interest" description="Disordered" evidence="1">
    <location>
        <begin position="24"/>
        <end position="53"/>
    </location>
</feature>
<protein>
    <submittedName>
        <fullName evidence="2">Uncharacterized protein</fullName>
    </submittedName>
</protein>